<protein>
    <submittedName>
        <fullName evidence="2">Uncharacterized protein</fullName>
    </submittedName>
</protein>
<reference evidence="2 3" key="1">
    <citation type="journal article" date="2016" name="Mol. Biol. Evol.">
        <title>Comparative Genomics of Early-Diverging Mushroom-Forming Fungi Provides Insights into the Origins of Lignocellulose Decay Capabilities.</title>
        <authorList>
            <person name="Nagy L.G."/>
            <person name="Riley R."/>
            <person name="Tritt A."/>
            <person name="Adam C."/>
            <person name="Daum C."/>
            <person name="Floudas D."/>
            <person name="Sun H."/>
            <person name="Yadav J.S."/>
            <person name="Pangilinan J."/>
            <person name="Larsson K.H."/>
            <person name="Matsuura K."/>
            <person name="Barry K."/>
            <person name="Labutti K."/>
            <person name="Kuo R."/>
            <person name="Ohm R.A."/>
            <person name="Bhattacharya S.S."/>
            <person name="Shirouzu T."/>
            <person name="Yoshinaga Y."/>
            <person name="Martin F.M."/>
            <person name="Grigoriev I.V."/>
            <person name="Hibbett D.S."/>
        </authorList>
    </citation>
    <scope>NUCLEOTIDE SEQUENCE [LARGE SCALE GENOMIC DNA]</scope>
    <source>
        <strain evidence="2 3">TUFC12733</strain>
    </source>
</reference>
<evidence type="ECO:0000313" key="3">
    <source>
        <dbReference type="Proteomes" id="UP000076738"/>
    </source>
</evidence>
<gene>
    <name evidence="2" type="ORF">CALVIDRAFT_155196</name>
</gene>
<evidence type="ECO:0000256" key="1">
    <source>
        <dbReference type="SAM" id="MobiDB-lite"/>
    </source>
</evidence>
<dbReference type="EMBL" id="KV417287">
    <property type="protein sequence ID" value="KZO95881.1"/>
    <property type="molecule type" value="Genomic_DNA"/>
</dbReference>
<dbReference type="AlphaFoldDB" id="A0A167LNX1"/>
<feature type="region of interest" description="Disordered" evidence="1">
    <location>
        <begin position="1"/>
        <end position="124"/>
    </location>
</feature>
<evidence type="ECO:0000313" key="2">
    <source>
        <dbReference type="EMBL" id="KZO95881.1"/>
    </source>
</evidence>
<accession>A0A167LNX1</accession>
<feature type="compositionally biased region" description="Acidic residues" evidence="1">
    <location>
        <begin position="101"/>
        <end position="124"/>
    </location>
</feature>
<dbReference type="OrthoDB" id="3364788at2759"/>
<sequence length="306" mass="34730">MARAKQPFSAKTKKAPMKVGGRSVKNAMLGSTKPSRSPVLEVPTMRTRPSPTDREHQRMRSAVKPRHLKTKTALPSKAALQPGWRQRTERQKEQLRLLQEMDQDLSDEEGTPDDAESEVGSDDEDVWATDLTLIGGNLEEEEEAEESRHEALIDSLKKPFAALSVQMRSEMVQVLEPTTQKIKSTNQETMMKDEQIKAELAALHAYAENLQSDAEERATGLKDVMTDSQAMLKRLLKELEAQYSAREQLRVELPQRLEDLYGDMVVSLEEQTESYDNEARKFVLKAKKIYEKSKVSTTAWKQMIAI</sequence>
<dbReference type="Proteomes" id="UP000076738">
    <property type="component" value="Unassembled WGS sequence"/>
</dbReference>
<feature type="compositionally biased region" description="Basic and acidic residues" evidence="1">
    <location>
        <begin position="86"/>
        <end position="95"/>
    </location>
</feature>
<feature type="compositionally biased region" description="Basic residues" evidence="1">
    <location>
        <begin position="59"/>
        <end position="70"/>
    </location>
</feature>
<name>A0A167LNX1_CALVF</name>
<proteinExistence type="predicted"/>
<organism evidence="2 3">
    <name type="scientific">Calocera viscosa (strain TUFC12733)</name>
    <dbReference type="NCBI Taxonomy" id="1330018"/>
    <lineage>
        <taxon>Eukaryota</taxon>
        <taxon>Fungi</taxon>
        <taxon>Dikarya</taxon>
        <taxon>Basidiomycota</taxon>
        <taxon>Agaricomycotina</taxon>
        <taxon>Dacrymycetes</taxon>
        <taxon>Dacrymycetales</taxon>
        <taxon>Dacrymycetaceae</taxon>
        <taxon>Calocera</taxon>
    </lineage>
</organism>
<keyword evidence="3" id="KW-1185">Reference proteome</keyword>